<keyword evidence="11" id="KW-1185">Reference proteome</keyword>
<dbReference type="CDD" id="cd02503">
    <property type="entry name" value="MobA"/>
    <property type="match status" value="1"/>
</dbReference>
<evidence type="ECO:0000256" key="3">
    <source>
        <dbReference type="ARBA" id="ARBA00022723"/>
    </source>
</evidence>
<organism evidence="10 11">
    <name type="scientific">Niallia circulans</name>
    <name type="common">Bacillus circulans</name>
    <dbReference type="NCBI Taxonomy" id="1397"/>
    <lineage>
        <taxon>Bacteria</taxon>
        <taxon>Bacillati</taxon>
        <taxon>Bacillota</taxon>
        <taxon>Bacilli</taxon>
        <taxon>Bacillales</taxon>
        <taxon>Bacillaceae</taxon>
        <taxon>Niallia</taxon>
    </lineage>
</organism>
<evidence type="ECO:0000256" key="7">
    <source>
        <dbReference type="ARBA" id="ARBA00023150"/>
    </source>
</evidence>
<feature type="binding site" evidence="8">
    <location>
        <position position="71"/>
    </location>
    <ligand>
        <name>GTP</name>
        <dbReference type="ChEBI" id="CHEBI:37565"/>
    </ligand>
</feature>
<dbReference type="AlphaFoldDB" id="A0A0J1LFA4"/>
<dbReference type="GO" id="GO:0005525">
    <property type="term" value="F:GTP binding"/>
    <property type="evidence" value="ECO:0007669"/>
    <property type="project" value="UniProtKB-UniRule"/>
</dbReference>
<evidence type="ECO:0000259" key="9">
    <source>
        <dbReference type="Pfam" id="PF12804"/>
    </source>
</evidence>
<gene>
    <name evidence="8" type="primary">mobA</name>
    <name evidence="10" type="ORF">ABW02_05920</name>
</gene>
<comment type="caution">
    <text evidence="10">The sequence shown here is derived from an EMBL/GenBank/DDBJ whole genome shotgun (WGS) entry which is preliminary data.</text>
</comment>
<dbReference type="GO" id="GO:0061603">
    <property type="term" value="F:molybdenum cofactor guanylyltransferase activity"/>
    <property type="evidence" value="ECO:0007669"/>
    <property type="project" value="UniProtKB-EC"/>
</dbReference>
<proteinExistence type="inferred from homology"/>
<comment type="domain">
    <text evidence="8">The N-terminal domain determines nucleotide recognition and specific binding, while the C-terminal domain determines the specific binding to the target protein.</text>
</comment>
<dbReference type="InterPro" id="IPR013482">
    <property type="entry name" value="Molybde_CF_guanTrfase"/>
</dbReference>
<feature type="binding site" evidence="8">
    <location>
        <position position="102"/>
    </location>
    <ligand>
        <name>GTP</name>
        <dbReference type="ChEBI" id="CHEBI:37565"/>
    </ligand>
</feature>
<keyword evidence="3 8" id="KW-0479">Metal-binding</keyword>
<dbReference type="InterPro" id="IPR029044">
    <property type="entry name" value="Nucleotide-diphossugar_trans"/>
</dbReference>
<keyword evidence="1 8" id="KW-0963">Cytoplasm</keyword>
<dbReference type="GO" id="GO:0005737">
    <property type="term" value="C:cytoplasm"/>
    <property type="evidence" value="ECO:0007669"/>
    <property type="project" value="UniProtKB-SubCell"/>
</dbReference>
<dbReference type="InterPro" id="IPR025877">
    <property type="entry name" value="MobA-like_NTP_Trfase"/>
</dbReference>
<feature type="binding site" evidence="8">
    <location>
        <position position="102"/>
    </location>
    <ligand>
        <name>Mg(2+)</name>
        <dbReference type="ChEBI" id="CHEBI:18420"/>
    </ligand>
</feature>
<sequence length="194" mass="21923">MQQPIVGILLAGGKSSRFGSLKMFAEHNGKAFYHHSLDAITPFVKHVYMVTQPHYVDQIKSAEADVSIMIDLPSVKEKGPLAGMYSVMQENRSTWYLVIPTDVPFMTEATIHLIVKEIQPGYQAIIPSCKGRLQPLIGVYHATVAPLIEEMLQAGDYAVYQLLQKLKVKTVEVEDEEPFYNLNYQGDYDYLIKK</sequence>
<dbReference type="OrthoDB" id="9788394at2"/>
<dbReference type="PANTHER" id="PTHR19136">
    <property type="entry name" value="MOLYBDENUM COFACTOR GUANYLYLTRANSFERASE"/>
    <property type="match status" value="1"/>
</dbReference>
<dbReference type="Proteomes" id="UP000036045">
    <property type="component" value="Unassembled WGS sequence"/>
</dbReference>
<evidence type="ECO:0000256" key="1">
    <source>
        <dbReference type="ARBA" id="ARBA00022490"/>
    </source>
</evidence>
<accession>A0A0J1LFA4</accession>
<dbReference type="GO" id="GO:0006777">
    <property type="term" value="P:Mo-molybdopterin cofactor biosynthetic process"/>
    <property type="evidence" value="ECO:0007669"/>
    <property type="project" value="UniProtKB-KW"/>
</dbReference>
<evidence type="ECO:0000256" key="8">
    <source>
        <dbReference type="HAMAP-Rule" id="MF_00316"/>
    </source>
</evidence>
<keyword evidence="5 8" id="KW-0460">Magnesium</keyword>
<comment type="similarity">
    <text evidence="8">Belongs to the MobA family.</text>
</comment>
<evidence type="ECO:0000313" key="10">
    <source>
        <dbReference type="EMBL" id="KLV27680.1"/>
    </source>
</evidence>
<evidence type="ECO:0000256" key="4">
    <source>
        <dbReference type="ARBA" id="ARBA00022741"/>
    </source>
</evidence>
<protein>
    <recommendedName>
        <fullName evidence="8">Probable molybdenum cofactor guanylyltransferase</fullName>
        <shortName evidence="8">MoCo guanylyltransferase</shortName>
        <ecNumber evidence="8">2.7.7.77</ecNumber>
    </recommendedName>
    <alternativeName>
        <fullName evidence="8">GTP:molybdopterin guanylyltransferase</fullName>
    </alternativeName>
    <alternativeName>
        <fullName evidence="8">Mo-MPT guanylyltransferase</fullName>
    </alternativeName>
    <alternativeName>
        <fullName evidence="8">Molybdopterin guanylyltransferase</fullName>
    </alternativeName>
    <alternativeName>
        <fullName evidence="8">Molybdopterin-guanine dinucleotide synthase</fullName>
        <shortName evidence="8">MGD synthase</shortName>
    </alternativeName>
</protein>
<dbReference type="RefSeq" id="WP_047941001.1">
    <property type="nucleotide sequence ID" value="NZ_JARTLH010000029.1"/>
</dbReference>
<comment type="function">
    <text evidence="8">Transfers a GMP moiety from GTP to Mo-molybdopterin (Mo-MPT) cofactor (Moco or molybdenum cofactor) to form Mo-molybdopterin guanine dinucleotide (Mo-MGD) cofactor.</text>
</comment>
<evidence type="ECO:0000256" key="6">
    <source>
        <dbReference type="ARBA" id="ARBA00023134"/>
    </source>
</evidence>
<feature type="binding site" evidence="8">
    <location>
        <position position="22"/>
    </location>
    <ligand>
        <name>GTP</name>
        <dbReference type="ChEBI" id="CHEBI:37565"/>
    </ligand>
</feature>
<evidence type="ECO:0000256" key="2">
    <source>
        <dbReference type="ARBA" id="ARBA00022679"/>
    </source>
</evidence>
<evidence type="ECO:0000313" key="11">
    <source>
        <dbReference type="Proteomes" id="UP000036045"/>
    </source>
</evidence>
<comment type="cofactor">
    <cofactor evidence="8">
        <name>Mg(2+)</name>
        <dbReference type="ChEBI" id="CHEBI:18420"/>
    </cofactor>
</comment>
<feature type="domain" description="MobA-like NTP transferase" evidence="9">
    <location>
        <begin position="7"/>
        <end position="166"/>
    </location>
</feature>
<keyword evidence="2 8" id="KW-0808">Transferase</keyword>
<comment type="subcellular location">
    <subcellularLocation>
        <location evidence="8">Cytoplasm</location>
    </subcellularLocation>
</comment>
<reference evidence="10 11" key="1">
    <citation type="submission" date="2015-05" db="EMBL/GenBank/DDBJ databases">
        <title>Whole genome sequence and identification of bacterial endophytes from Costus igneus.</title>
        <authorList>
            <person name="Lee Y.P."/>
            <person name="Gan H.M."/>
            <person name="Eng W."/>
            <person name="Wheatley M.S."/>
            <person name="Caraballo A."/>
            <person name="Polter S."/>
            <person name="Savka M.A."/>
            <person name="Hudson A.O."/>
        </authorList>
    </citation>
    <scope>NUCLEOTIDE SEQUENCE [LARGE SCALE GENOMIC DNA]</scope>
    <source>
        <strain evidence="10 11">RIT379</strain>
    </source>
</reference>
<feature type="binding site" evidence="8">
    <location>
        <begin position="10"/>
        <end position="12"/>
    </location>
    <ligand>
        <name>GTP</name>
        <dbReference type="ChEBI" id="CHEBI:37565"/>
    </ligand>
</feature>
<name>A0A0J1LFA4_NIACI</name>
<dbReference type="SUPFAM" id="SSF53448">
    <property type="entry name" value="Nucleotide-diphospho-sugar transferases"/>
    <property type="match status" value="1"/>
</dbReference>
<keyword evidence="4 8" id="KW-0547">Nucleotide-binding</keyword>
<dbReference type="GO" id="GO:0046872">
    <property type="term" value="F:metal ion binding"/>
    <property type="evidence" value="ECO:0007669"/>
    <property type="project" value="UniProtKB-KW"/>
</dbReference>
<dbReference type="PANTHER" id="PTHR19136:SF81">
    <property type="entry name" value="MOLYBDENUM COFACTOR GUANYLYLTRANSFERASE"/>
    <property type="match status" value="1"/>
</dbReference>
<comment type="caution">
    <text evidence="8">Lacks conserved residue(s) required for the propagation of feature annotation.</text>
</comment>
<evidence type="ECO:0000256" key="5">
    <source>
        <dbReference type="ARBA" id="ARBA00022842"/>
    </source>
</evidence>
<dbReference type="PATRIC" id="fig|1397.4.peg.3298"/>
<dbReference type="Pfam" id="PF12804">
    <property type="entry name" value="NTP_transf_3"/>
    <property type="match status" value="1"/>
</dbReference>
<dbReference type="Gene3D" id="3.90.550.10">
    <property type="entry name" value="Spore Coat Polysaccharide Biosynthesis Protein SpsA, Chain A"/>
    <property type="match status" value="1"/>
</dbReference>
<keyword evidence="7 8" id="KW-0501">Molybdenum cofactor biosynthesis</keyword>
<dbReference type="EC" id="2.7.7.77" evidence="8"/>
<dbReference type="HAMAP" id="MF_00316">
    <property type="entry name" value="MobA"/>
    <property type="match status" value="1"/>
</dbReference>
<dbReference type="EMBL" id="LDPH01000003">
    <property type="protein sequence ID" value="KLV27680.1"/>
    <property type="molecule type" value="Genomic_DNA"/>
</dbReference>
<keyword evidence="6 8" id="KW-0342">GTP-binding</keyword>
<comment type="catalytic activity">
    <reaction evidence="8">
        <text>Mo-molybdopterin + GTP + H(+) = Mo-molybdopterin guanine dinucleotide + diphosphate</text>
        <dbReference type="Rhea" id="RHEA:34243"/>
        <dbReference type="ChEBI" id="CHEBI:15378"/>
        <dbReference type="ChEBI" id="CHEBI:33019"/>
        <dbReference type="ChEBI" id="CHEBI:37565"/>
        <dbReference type="ChEBI" id="CHEBI:71302"/>
        <dbReference type="ChEBI" id="CHEBI:71310"/>
        <dbReference type="EC" id="2.7.7.77"/>
    </reaction>
</comment>